<keyword evidence="3" id="KW-1185">Reference proteome</keyword>
<reference evidence="2" key="1">
    <citation type="submission" date="2022-12" db="EMBL/GenBank/DDBJ databases">
        <title>Chromosome-level genome assembly of the bean flower thrips Megalurothrips usitatus.</title>
        <authorList>
            <person name="Ma L."/>
            <person name="Liu Q."/>
            <person name="Li H."/>
            <person name="Cai W."/>
        </authorList>
    </citation>
    <scope>NUCLEOTIDE SEQUENCE</scope>
    <source>
        <strain evidence="2">Cailab_2022a</strain>
    </source>
</reference>
<keyword evidence="1" id="KW-1133">Transmembrane helix</keyword>
<name>A0AAV7XRS2_9NEOP</name>
<dbReference type="AlphaFoldDB" id="A0AAV7XRS2"/>
<keyword evidence="1" id="KW-0472">Membrane</keyword>
<dbReference type="EMBL" id="JAPTSV010000004">
    <property type="protein sequence ID" value="KAJ1528980.1"/>
    <property type="molecule type" value="Genomic_DNA"/>
</dbReference>
<evidence type="ECO:0000313" key="2">
    <source>
        <dbReference type="EMBL" id="KAJ1528980.1"/>
    </source>
</evidence>
<protein>
    <submittedName>
        <fullName evidence="2">Uncharacterized protein</fullName>
    </submittedName>
</protein>
<gene>
    <name evidence="2" type="ORF">ONE63_007347</name>
</gene>
<organism evidence="2 3">
    <name type="scientific">Megalurothrips usitatus</name>
    <name type="common">bean blossom thrips</name>
    <dbReference type="NCBI Taxonomy" id="439358"/>
    <lineage>
        <taxon>Eukaryota</taxon>
        <taxon>Metazoa</taxon>
        <taxon>Ecdysozoa</taxon>
        <taxon>Arthropoda</taxon>
        <taxon>Hexapoda</taxon>
        <taxon>Insecta</taxon>
        <taxon>Pterygota</taxon>
        <taxon>Neoptera</taxon>
        <taxon>Paraneoptera</taxon>
        <taxon>Thysanoptera</taxon>
        <taxon>Terebrantia</taxon>
        <taxon>Thripoidea</taxon>
        <taxon>Thripidae</taxon>
        <taxon>Megalurothrips</taxon>
    </lineage>
</organism>
<evidence type="ECO:0000313" key="3">
    <source>
        <dbReference type="Proteomes" id="UP001075354"/>
    </source>
</evidence>
<evidence type="ECO:0000256" key="1">
    <source>
        <dbReference type="SAM" id="Phobius"/>
    </source>
</evidence>
<comment type="caution">
    <text evidence="2">The sequence shown here is derived from an EMBL/GenBank/DDBJ whole genome shotgun (WGS) entry which is preliminary data.</text>
</comment>
<dbReference type="Proteomes" id="UP001075354">
    <property type="component" value="Chromosome 4"/>
</dbReference>
<proteinExistence type="predicted"/>
<keyword evidence="1" id="KW-0812">Transmembrane</keyword>
<feature type="transmembrane region" description="Helical" evidence="1">
    <location>
        <begin position="54"/>
        <end position="77"/>
    </location>
</feature>
<sequence length="165" mass="17999">MSAGRLRAFRLAWLRVQGRAWRGDVMPATCVLHMTVLLLLCTLAAYTATLSAAAGAWVPCGFATSVTLLHAASILAVNDSAQRLSDAIQSPFLDTLLSSRMSCSVDVDLAQEALISRKRYASFPFEFSLRFSSLTRLDTEGRSLKSIKSTQMLVRNDSRLNLAGL</sequence>
<accession>A0AAV7XRS2</accession>
<feature type="transmembrane region" description="Helical" evidence="1">
    <location>
        <begin position="25"/>
        <end position="48"/>
    </location>
</feature>